<proteinExistence type="predicted"/>
<dbReference type="Proteomes" id="UP000799424">
    <property type="component" value="Unassembled WGS sequence"/>
</dbReference>
<evidence type="ECO:0000259" key="2">
    <source>
        <dbReference type="Pfam" id="PF01926"/>
    </source>
</evidence>
<protein>
    <recommendedName>
        <fullName evidence="2">G domain-containing protein</fullName>
    </recommendedName>
</protein>
<dbReference type="PROSITE" id="PS51257">
    <property type="entry name" value="PROKAR_LIPOPROTEIN"/>
    <property type="match status" value="1"/>
</dbReference>
<keyword evidence="4" id="KW-1185">Reference proteome</keyword>
<dbReference type="AlphaFoldDB" id="A0A6A6ZKQ8"/>
<dbReference type="EMBL" id="MU006239">
    <property type="protein sequence ID" value="KAF2820817.1"/>
    <property type="molecule type" value="Genomic_DNA"/>
</dbReference>
<organism evidence="3 4">
    <name type="scientific">Ophiobolus disseminans</name>
    <dbReference type="NCBI Taxonomy" id="1469910"/>
    <lineage>
        <taxon>Eukaryota</taxon>
        <taxon>Fungi</taxon>
        <taxon>Dikarya</taxon>
        <taxon>Ascomycota</taxon>
        <taxon>Pezizomycotina</taxon>
        <taxon>Dothideomycetes</taxon>
        <taxon>Pleosporomycetidae</taxon>
        <taxon>Pleosporales</taxon>
        <taxon>Pleosporineae</taxon>
        <taxon>Phaeosphaeriaceae</taxon>
        <taxon>Ophiobolus</taxon>
    </lineage>
</organism>
<accession>A0A6A6ZKQ8</accession>
<evidence type="ECO:0000313" key="4">
    <source>
        <dbReference type="Proteomes" id="UP000799424"/>
    </source>
</evidence>
<dbReference type="Gene3D" id="3.40.50.300">
    <property type="entry name" value="P-loop containing nucleotide triphosphate hydrolases"/>
    <property type="match status" value="1"/>
</dbReference>
<dbReference type="GO" id="GO:0005525">
    <property type="term" value="F:GTP binding"/>
    <property type="evidence" value="ECO:0007669"/>
    <property type="project" value="InterPro"/>
</dbReference>
<dbReference type="CDD" id="cd00882">
    <property type="entry name" value="Ras_like_GTPase"/>
    <property type="match status" value="1"/>
</dbReference>
<name>A0A6A6ZKQ8_9PLEO</name>
<dbReference type="Pfam" id="PF01926">
    <property type="entry name" value="MMR_HSR1"/>
    <property type="match status" value="1"/>
</dbReference>
<sequence length="399" mass="47230">MLNKLRISRRVSTRDEATDGDSEDIVIAVMGVTGCGKSTFIKKVTGHSDVKIGDNLTSDCVETAIVEQYKFTHKGLRYLLIDTPGFDDTYLDNETIAKRLIDWLASSFRSGVRLNGLIYLHRITDKRMSGSSFENLRMFRELCGEQGLKNVVLTSTFWDSTSRAEGERRQKELETSPQFWSRMIQKGCKTARLDGKQNSCFKILEDIARNNGKITMQIQQEVVVEGKAIRDTIAARETFSRLQRVMQEQSKRDAEKLRQEQERKMKELENCNRRERQILAEELERKRQEELSRRRRAAERTRRDEEAAKARELAAQRRRLRELKERMERLAREREEEEERQIIAAYEARQAYYRNYSCLWRSVSNRYCDKCRERLHKRYTHYFRMSRYRVLSLLHMCSC</sequence>
<feature type="coiled-coil region" evidence="1">
    <location>
        <begin position="244"/>
        <end position="340"/>
    </location>
</feature>
<evidence type="ECO:0000313" key="3">
    <source>
        <dbReference type="EMBL" id="KAF2820817.1"/>
    </source>
</evidence>
<dbReference type="InterPro" id="IPR006073">
    <property type="entry name" value="GTP-bd"/>
</dbReference>
<dbReference type="SUPFAM" id="SSF52540">
    <property type="entry name" value="P-loop containing nucleoside triphosphate hydrolases"/>
    <property type="match status" value="1"/>
</dbReference>
<dbReference type="OrthoDB" id="8954335at2759"/>
<dbReference type="InterPro" id="IPR027417">
    <property type="entry name" value="P-loop_NTPase"/>
</dbReference>
<keyword evidence="1" id="KW-0175">Coiled coil</keyword>
<feature type="domain" description="G" evidence="2">
    <location>
        <begin position="27"/>
        <end position="91"/>
    </location>
</feature>
<reference evidence="3" key="1">
    <citation type="journal article" date="2020" name="Stud. Mycol.">
        <title>101 Dothideomycetes genomes: a test case for predicting lifestyles and emergence of pathogens.</title>
        <authorList>
            <person name="Haridas S."/>
            <person name="Albert R."/>
            <person name="Binder M."/>
            <person name="Bloem J."/>
            <person name="Labutti K."/>
            <person name="Salamov A."/>
            <person name="Andreopoulos B."/>
            <person name="Baker S."/>
            <person name="Barry K."/>
            <person name="Bills G."/>
            <person name="Bluhm B."/>
            <person name="Cannon C."/>
            <person name="Castanera R."/>
            <person name="Culley D."/>
            <person name="Daum C."/>
            <person name="Ezra D."/>
            <person name="Gonzalez J."/>
            <person name="Henrissat B."/>
            <person name="Kuo A."/>
            <person name="Liang C."/>
            <person name="Lipzen A."/>
            <person name="Lutzoni F."/>
            <person name="Magnuson J."/>
            <person name="Mondo S."/>
            <person name="Nolan M."/>
            <person name="Ohm R."/>
            <person name="Pangilinan J."/>
            <person name="Park H.-J."/>
            <person name="Ramirez L."/>
            <person name="Alfaro M."/>
            <person name="Sun H."/>
            <person name="Tritt A."/>
            <person name="Yoshinaga Y."/>
            <person name="Zwiers L.-H."/>
            <person name="Turgeon B."/>
            <person name="Goodwin S."/>
            <person name="Spatafora J."/>
            <person name="Crous P."/>
            <person name="Grigoriev I."/>
        </authorList>
    </citation>
    <scope>NUCLEOTIDE SEQUENCE</scope>
    <source>
        <strain evidence="3">CBS 113818</strain>
    </source>
</reference>
<gene>
    <name evidence="3" type="ORF">CC86DRAFT_303786</name>
</gene>
<evidence type="ECO:0000256" key="1">
    <source>
        <dbReference type="SAM" id="Coils"/>
    </source>
</evidence>